<proteinExistence type="predicted"/>
<evidence type="ECO:0000313" key="2">
    <source>
        <dbReference type="Proteomes" id="UP001296776"/>
    </source>
</evidence>
<sequence length="187" mass="20364">MPEFPDRHEQIRLAHAEFIRQVAQTCGRPEQHQTFEALLTQAEQQGWSALVASIRRIAGGERDRTLFAGLDEEDQIIADAILRGLQDPSSLPDPAQRQDPTLAAPGLAHMIHAAGTGHPEALMLIGNMAEQMSSVGGPMARLAAIIRPLINGERDAQQLTRGMDSQGRQLVLDLLDELSRLEGPSPS</sequence>
<protein>
    <submittedName>
        <fullName evidence="1">Uncharacterized protein</fullName>
    </submittedName>
</protein>
<comment type="caution">
    <text evidence="1">The sequence shown here is derived from an EMBL/GenBank/DDBJ whole genome shotgun (WGS) entry which is preliminary data.</text>
</comment>
<dbReference type="AlphaFoldDB" id="A0AAJ0XBK4"/>
<keyword evidence="2" id="KW-1185">Reference proteome</keyword>
<dbReference type="EMBL" id="NRSJ01000036">
    <property type="protein sequence ID" value="MBK1706220.1"/>
    <property type="molecule type" value="Genomic_DNA"/>
</dbReference>
<reference evidence="1" key="1">
    <citation type="submission" date="2017-08" db="EMBL/GenBank/DDBJ databases">
        <authorList>
            <person name="Imhoff J.F."/>
            <person name="Rahn T."/>
            <person name="Kuenzel S."/>
            <person name="Neulinger S.C."/>
        </authorList>
    </citation>
    <scope>NUCLEOTIDE SEQUENCE</scope>
    <source>
        <strain evidence="1">DSM 11080</strain>
    </source>
</reference>
<reference evidence="1" key="2">
    <citation type="journal article" date="2020" name="Microorganisms">
        <title>Osmotic Adaptation and Compatible Solute Biosynthesis of Phototrophic Bacteria as Revealed from Genome Analyses.</title>
        <authorList>
            <person name="Imhoff J.F."/>
            <person name="Rahn T."/>
            <person name="Kunzel S."/>
            <person name="Keller A."/>
            <person name="Neulinger S.C."/>
        </authorList>
    </citation>
    <scope>NUCLEOTIDE SEQUENCE</scope>
    <source>
        <strain evidence="1">DSM 11080</strain>
    </source>
</reference>
<accession>A0AAJ0XBK4</accession>
<gene>
    <name evidence="1" type="ORF">CKO40_17105</name>
</gene>
<dbReference type="RefSeq" id="WP_200347668.1">
    <property type="nucleotide sequence ID" value="NZ_NRSJ01000036.1"/>
</dbReference>
<organism evidence="1 2">
    <name type="scientific">Halochromatium glycolicum</name>
    <dbReference type="NCBI Taxonomy" id="85075"/>
    <lineage>
        <taxon>Bacteria</taxon>
        <taxon>Pseudomonadati</taxon>
        <taxon>Pseudomonadota</taxon>
        <taxon>Gammaproteobacteria</taxon>
        <taxon>Chromatiales</taxon>
        <taxon>Chromatiaceae</taxon>
        <taxon>Halochromatium</taxon>
    </lineage>
</organism>
<name>A0AAJ0XBK4_9GAMM</name>
<dbReference type="Proteomes" id="UP001296776">
    <property type="component" value="Unassembled WGS sequence"/>
</dbReference>
<evidence type="ECO:0000313" key="1">
    <source>
        <dbReference type="EMBL" id="MBK1706220.1"/>
    </source>
</evidence>